<name>A0A0F9GUU7_9ZZZZ</name>
<accession>A0A0F9GUU7</accession>
<gene>
    <name evidence="1" type="ORF">LCGC14_1783340</name>
</gene>
<comment type="caution">
    <text evidence="1">The sequence shown here is derived from an EMBL/GenBank/DDBJ whole genome shotgun (WGS) entry which is preliminary data.</text>
</comment>
<proteinExistence type="predicted"/>
<sequence length="232" mass="26337">MKMVQNGNEGLGPAERIIQTLLAHTDHMVHNRPGIVEVDARAVTGVKWSFVTHKTEEGENLPVVYKRHKGKPDTKVGSLWKDGTVRVARTKVGEYRKPGIFPEVATWMYRQVAEVWKLDNEFSARWASYAYGQDHRDLKVVLAAFMLCQSRKGDPEQDNGEIVRNDKGRILFDDDHRDVGEAMVLLPGAKGVRYMDPKLLLRIRDLLMLDEVAAINRELGFGRSQRAAFLGR</sequence>
<evidence type="ECO:0000313" key="1">
    <source>
        <dbReference type="EMBL" id="KKM02544.1"/>
    </source>
</evidence>
<protein>
    <submittedName>
        <fullName evidence="1">Uncharacterized protein</fullName>
    </submittedName>
</protein>
<feature type="non-terminal residue" evidence="1">
    <location>
        <position position="232"/>
    </location>
</feature>
<reference evidence="1" key="1">
    <citation type="journal article" date="2015" name="Nature">
        <title>Complex archaea that bridge the gap between prokaryotes and eukaryotes.</title>
        <authorList>
            <person name="Spang A."/>
            <person name="Saw J.H."/>
            <person name="Jorgensen S.L."/>
            <person name="Zaremba-Niedzwiedzka K."/>
            <person name="Martijn J."/>
            <person name="Lind A.E."/>
            <person name="van Eijk R."/>
            <person name="Schleper C."/>
            <person name="Guy L."/>
            <person name="Ettema T.J."/>
        </authorList>
    </citation>
    <scope>NUCLEOTIDE SEQUENCE</scope>
</reference>
<dbReference type="EMBL" id="LAZR01016900">
    <property type="protein sequence ID" value="KKM02544.1"/>
    <property type="molecule type" value="Genomic_DNA"/>
</dbReference>
<dbReference type="AlphaFoldDB" id="A0A0F9GUU7"/>
<organism evidence="1">
    <name type="scientific">marine sediment metagenome</name>
    <dbReference type="NCBI Taxonomy" id="412755"/>
    <lineage>
        <taxon>unclassified sequences</taxon>
        <taxon>metagenomes</taxon>
        <taxon>ecological metagenomes</taxon>
    </lineage>
</organism>